<feature type="region of interest" description="Disordered" evidence="1">
    <location>
        <begin position="73"/>
        <end position="167"/>
    </location>
</feature>
<feature type="region of interest" description="Disordered" evidence="1">
    <location>
        <begin position="310"/>
        <end position="330"/>
    </location>
</feature>
<feature type="compositionally biased region" description="Polar residues" evidence="1">
    <location>
        <begin position="184"/>
        <end position="198"/>
    </location>
</feature>
<accession>A0A9P3L6Z6</accession>
<dbReference type="OrthoDB" id="5576441at2759"/>
<feature type="compositionally biased region" description="Basic and acidic residues" evidence="1">
    <location>
        <begin position="622"/>
        <end position="644"/>
    </location>
</feature>
<comment type="caution">
    <text evidence="2">The sequence shown here is derived from an EMBL/GenBank/DDBJ whole genome shotgun (WGS) entry which is preliminary data.</text>
</comment>
<feature type="compositionally biased region" description="Basic residues" evidence="1">
    <location>
        <begin position="775"/>
        <end position="789"/>
    </location>
</feature>
<feature type="region of interest" description="Disordered" evidence="1">
    <location>
        <begin position="443"/>
        <end position="470"/>
    </location>
</feature>
<feature type="compositionally biased region" description="Pro residues" evidence="1">
    <location>
        <begin position="225"/>
        <end position="239"/>
    </location>
</feature>
<feature type="region of interest" description="Disordered" evidence="1">
    <location>
        <begin position="184"/>
        <end position="244"/>
    </location>
</feature>
<feature type="region of interest" description="Disordered" evidence="1">
    <location>
        <begin position="658"/>
        <end position="726"/>
    </location>
</feature>
<feature type="region of interest" description="Disordered" evidence="1">
    <location>
        <begin position="591"/>
        <end position="645"/>
    </location>
</feature>
<dbReference type="AlphaFoldDB" id="A0A9P3L6Z6"/>
<evidence type="ECO:0000313" key="3">
    <source>
        <dbReference type="Proteomes" id="UP000703269"/>
    </source>
</evidence>
<sequence>MVPRALRIPVRPADDDVVPDSEPEREQRRLLHTHARRRVKRKLAHTQSDVSLVVVSSDDDELPIARTLDDSVIEISSSSDGDRVGHIGPSPPIPPRTAHNNRGADTDSSLDESAQLPSIREILGLPRQPPATTTRTAARNLPPATSVVTNDFAPGHPTGDEELSPPPRPTRALDIARFAYAGSSRTVSRAPSLSSGRSTPAVLPRPLPAPTGVASTSSAVAPLQPAAPIPEPNAPAPRPVKPRKTSRTMFLDGVSDADIGRLRRCVCCELAWTVRKTAPQKSKHIAACAAKRALTPDTVQVLVRAEVRRVRDAESAEGSGSGGGKGKGKAKAAVAAEEEPATLLAARLDGGARKRPGPRRPVVETVRELAETRTGILERARLLLGGGAAPVQRDLARFADGPVEEDAVEGDAPPATQPFGESALARAYRPATAALLGTQAPVHAWSPPREPAFPANSDGREDDAPPATQPFGASALAARLGGSKPQRVFLSKGDEEESPPRTQPFAASALAKRFGARVVNLDLDSDSDADVDKAAGGKSAPQSPPRHVFHEVSNSSPRRADSDDEWADDGWGLPTVAHSANANAARATAGLGSLREVPGLGGWEGAGRGDDHHDVLDDENRDDGAREALRHDEHDYGHDGHDYDGGWADDAVIHFDPGDASASSSDAPLRTQASAASAPRRKSPARNAPAPPKRKRTKRAQSVGSDASDGADGAGVRGDGGADGAGGELSDAALHAALRARIAGDAALYGKVLRYEPVPFAAFLALAADLDTGRTRGRGKAAGKGKGKGKAKEAGTGKSRGKGKVRGDEGEDEGGEEGEKALSGRFRLRVRDFLDAQAIHFHGDTVGRSRTRKKR</sequence>
<feature type="compositionally biased region" description="Low complexity" evidence="1">
    <location>
        <begin position="130"/>
        <end position="145"/>
    </location>
</feature>
<organism evidence="2 3">
    <name type="scientific">Phanerochaete sordida</name>
    <dbReference type="NCBI Taxonomy" id="48140"/>
    <lineage>
        <taxon>Eukaryota</taxon>
        <taxon>Fungi</taxon>
        <taxon>Dikarya</taxon>
        <taxon>Basidiomycota</taxon>
        <taxon>Agaricomycotina</taxon>
        <taxon>Agaricomycetes</taxon>
        <taxon>Polyporales</taxon>
        <taxon>Phanerochaetaceae</taxon>
        <taxon>Phanerochaete</taxon>
    </lineage>
</organism>
<evidence type="ECO:0000256" key="1">
    <source>
        <dbReference type="SAM" id="MobiDB-lite"/>
    </source>
</evidence>
<reference evidence="2 3" key="1">
    <citation type="submission" date="2021-08" db="EMBL/GenBank/DDBJ databases">
        <title>Draft Genome Sequence of Phanerochaete sordida strain YK-624.</title>
        <authorList>
            <person name="Mori T."/>
            <person name="Dohra H."/>
            <person name="Suzuki T."/>
            <person name="Kawagishi H."/>
            <person name="Hirai H."/>
        </authorList>
    </citation>
    <scope>NUCLEOTIDE SEQUENCE [LARGE SCALE GENOMIC DNA]</scope>
    <source>
        <strain evidence="2 3">YK-624</strain>
    </source>
</reference>
<feature type="region of interest" description="Disordered" evidence="1">
    <location>
        <begin position="529"/>
        <end position="575"/>
    </location>
</feature>
<feature type="region of interest" description="Disordered" evidence="1">
    <location>
        <begin position="774"/>
        <end position="821"/>
    </location>
</feature>
<proteinExistence type="predicted"/>
<keyword evidence="3" id="KW-1185">Reference proteome</keyword>
<feature type="compositionally biased region" description="Gly residues" evidence="1">
    <location>
        <begin position="712"/>
        <end position="726"/>
    </location>
</feature>
<gene>
    <name evidence="2" type="ORF">PsYK624_004610</name>
</gene>
<feature type="region of interest" description="Disordered" evidence="1">
    <location>
        <begin position="1"/>
        <end position="28"/>
    </location>
</feature>
<dbReference type="Proteomes" id="UP000703269">
    <property type="component" value="Unassembled WGS sequence"/>
</dbReference>
<name>A0A9P3L6Z6_9APHY</name>
<protein>
    <submittedName>
        <fullName evidence="2">Uncharacterized protein</fullName>
    </submittedName>
</protein>
<dbReference type="EMBL" id="BPQB01000001">
    <property type="protein sequence ID" value="GJE84385.1"/>
    <property type="molecule type" value="Genomic_DNA"/>
</dbReference>
<evidence type="ECO:0000313" key="2">
    <source>
        <dbReference type="EMBL" id="GJE84385.1"/>
    </source>
</evidence>
<feature type="compositionally biased region" description="Low complexity" evidence="1">
    <location>
        <begin position="659"/>
        <end position="678"/>
    </location>
</feature>